<protein>
    <submittedName>
        <fullName evidence="1">Uncharacterized protein</fullName>
    </submittedName>
</protein>
<gene>
    <name evidence="1" type="ORF">C8Z91_33485</name>
</gene>
<dbReference type="AlphaFoldDB" id="A0A2T6FSB0"/>
<comment type="caution">
    <text evidence="1">The sequence shown here is derived from an EMBL/GenBank/DDBJ whole genome shotgun (WGS) entry which is preliminary data.</text>
</comment>
<dbReference type="Proteomes" id="UP000244184">
    <property type="component" value="Unassembled WGS sequence"/>
</dbReference>
<sequence length="121" mass="14269">MENISEQDYFQVRCIIGFVSHVYLEENYAYINLKSTQGKNIKIHFNENFIVNNRVQFELFPYIKDYAKLKKEVKSEVVCCCVGEVKKTEKGIDVRPDRYSAFSLDNKKLYAILHEVSNLFK</sequence>
<dbReference type="EMBL" id="PYHP01000099">
    <property type="protein sequence ID" value="PUA34791.1"/>
    <property type="molecule type" value="Genomic_DNA"/>
</dbReference>
<proteinExistence type="predicted"/>
<organism evidence="1 2">
    <name type="scientific">Paenibacillus elgii</name>
    <dbReference type="NCBI Taxonomy" id="189691"/>
    <lineage>
        <taxon>Bacteria</taxon>
        <taxon>Bacillati</taxon>
        <taxon>Bacillota</taxon>
        <taxon>Bacilli</taxon>
        <taxon>Bacillales</taxon>
        <taxon>Paenibacillaceae</taxon>
        <taxon>Paenibacillus</taxon>
    </lineage>
</organism>
<evidence type="ECO:0000313" key="1">
    <source>
        <dbReference type="EMBL" id="PUA34791.1"/>
    </source>
</evidence>
<reference evidence="1 2" key="1">
    <citation type="submission" date="2018-03" db="EMBL/GenBank/DDBJ databases">
        <title>Genome sequence of Paenibacillus elgii strain AC13 an antimicrobial compound producing bacteria.</title>
        <authorList>
            <person name="Kurokawa A.S."/>
            <person name="Araujo J.F."/>
            <person name="Costa R.A."/>
            <person name="Ortega D.B."/>
            <person name="Pires A.S."/>
            <person name="Pappas G.J.Jr."/>
            <person name="Franco O.L."/>
            <person name="Barreto C."/>
            <person name="Magalhaes B.S."/>
            <person name="Kruger R.H."/>
        </authorList>
    </citation>
    <scope>NUCLEOTIDE SEQUENCE [LARGE SCALE GENOMIC DNA]</scope>
    <source>
        <strain evidence="1 2">AC13</strain>
    </source>
</reference>
<accession>A0A2T6FSB0</accession>
<name>A0A2T6FSB0_9BACL</name>
<evidence type="ECO:0000313" key="2">
    <source>
        <dbReference type="Proteomes" id="UP000244184"/>
    </source>
</evidence>